<proteinExistence type="predicted"/>
<dbReference type="Proteomes" id="UP000026249">
    <property type="component" value="Unassembled WGS sequence"/>
</dbReference>
<organism evidence="2 3">
    <name type="scientific">Actibacterium mucosum KCTC 23349</name>
    <dbReference type="NCBI Taxonomy" id="1454373"/>
    <lineage>
        <taxon>Bacteria</taxon>
        <taxon>Pseudomonadati</taxon>
        <taxon>Pseudomonadota</taxon>
        <taxon>Alphaproteobacteria</taxon>
        <taxon>Rhodobacterales</taxon>
        <taxon>Roseobacteraceae</taxon>
        <taxon>Actibacterium</taxon>
    </lineage>
</organism>
<reference evidence="2 3" key="1">
    <citation type="submission" date="2014-03" db="EMBL/GenBank/DDBJ databases">
        <title>Draft Genome Sequence of Actibacterium mucosum KCTC 23349, a Marine Alphaproteobacterium with Complex Ionic Requirements Isolated from Mediterranean Seawater at Malvarrosa Beach, Valencia, Spain.</title>
        <authorList>
            <person name="Arahal D.R."/>
            <person name="Shao Z."/>
            <person name="Lai Q."/>
            <person name="Pujalte M.J."/>
        </authorList>
    </citation>
    <scope>NUCLEOTIDE SEQUENCE [LARGE SCALE GENOMIC DNA]</scope>
    <source>
        <strain evidence="2 3">KCTC 23349</strain>
    </source>
</reference>
<dbReference type="Pfam" id="PF03432">
    <property type="entry name" value="Relaxase"/>
    <property type="match status" value="1"/>
</dbReference>
<dbReference type="EMBL" id="JFKE01000014">
    <property type="protein sequence ID" value="KAJ53966.1"/>
    <property type="molecule type" value="Genomic_DNA"/>
</dbReference>
<gene>
    <name evidence="2" type="ORF">ACMU_04720</name>
</gene>
<dbReference type="RefSeq" id="WP_035262923.1">
    <property type="nucleotide sequence ID" value="NZ_JFKE01000014.1"/>
</dbReference>
<evidence type="ECO:0000313" key="3">
    <source>
        <dbReference type="Proteomes" id="UP000026249"/>
    </source>
</evidence>
<dbReference type="AlphaFoldDB" id="A0A037ZEM5"/>
<sequence length="602" mass="67286">MARNSAVAAAQEAFFDRDWSRIRGSVPRARAKQMARAAMGHSPAIFKAIRDGGTHNKTQLRNQLEYLTTKSSFIIDSRGTYDGQSVLSAKEIEQVTRRFSAQWNEGFHPKLGHTSHLLMAFPIGTRGEDVAEITREICERFFQGEGSHFDYIAAVHEDRDHPHAHIVLNRRSKDGEFFFLKEGHHFSYDSFREAMVEVSDRYGLRLEATRKLERGITTKRPSDVDQRRAQASGQKLIERERVGPELDRALADVAQNARLYRGLAAEASRENQHDIAAALDKAATLLAQGKPIEADGKVYGMAEEQHSFDEVVDAFHDKINQAERIVADAPVERRAALEHELNDIYRSLSHLSPMGTQSHTLLEDASKSGIYSAANIQADAQGALQEPALAERLEQALKGTGINAQEVTRRVEIGAGNAALERQWLGQDLKAISNKEGFDLSRADELEKAIDRLDQVHRDLGRVLADSEVLKESGTVETDRQEAIIDRLPPTTAEILSRMRDDPTADPFRSDLERETLRAELEDLIGEEQAPDLAIGDETTLEEHMEDRLDRLYAAKAYLQSDAALANSLAMEHVLDEIANEEIDLQRERHVDADGEKGVTHG</sequence>
<accession>A0A037ZEM5</accession>
<dbReference type="STRING" id="1454373.ACMU_04720"/>
<evidence type="ECO:0000259" key="1">
    <source>
        <dbReference type="Pfam" id="PF03432"/>
    </source>
</evidence>
<evidence type="ECO:0000313" key="2">
    <source>
        <dbReference type="EMBL" id="KAJ53966.1"/>
    </source>
</evidence>
<keyword evidence="3" id="KW-1185">Reference proteome</keyword>
<comment type="caution">
    <text evidence="2">The sequence shown here is derived from an EMBL/GenBank/DDBJ whole genome shotgun (WGS) entry which is preliminary data.</text>
</comment>
<protein>
    <recommendedName>
        <fullName evidence="1">MobA/VirD2-like nuclease domain-containing protein</fullName>
    </recommendedName>
</protein>
<dbReference type="OrthoDB" id="98563at2"/>
<dbReference type="Gene3D" id="3.30.930.30">
    <property type="match status" value="1"/>
</dbReference>
<feature type="domain" description="MobA/VirD2-like nuclease" evidence="1">
    <location>
        <begin position="90"/>
        <end position="204"/>
    </location>
</feature>
<dbReference type="InterPro" id="IPR005094">
    <property type="entry name" value="Endonuclease_MobA/VirD2"/>
</dbReference>
<name>A0A037ZEM5_9RHOB</name>